<dbReference type="EC" id="1.2.1.38" evidence="6"/>
<dbReference type="SUPFAM" id="SSF55347">
    <property type="entry name" value="Glyceraldehyde-3-phosphate dehydrogenase-like, C-terminal domain"/>
    <property type="match status" value="1"/>
</dbReference>
<dbReference type="SMART" id="SM00859">
    <property type="entry name" value="Semialdhyde_dh"/>
    <property type="match status" value="1"/>
</dbReference>
<keyword evidence="1 6" id="KW-0963">Cytoplasm</keyword>
<dbReference type="Proteomes" id="UP000194474">
    <property type="component" value="Unassembled WGS sequence"/>
</dbReference>
<comment type="pathway">
    <text evidence="6">Amino-acid biosynthesis; L-arginine biosynthesis; N(2)-acetyl-L-ornithine from L-glutamate: step 3/4.</text>
</comment>
<evidence type="ECO:0000256" key="3">
    <source>
        <dbReference type="ARBA" id="ARBA00022605"/>
    </source>
</evidence>
<dbReference type="Gene3D" id="3.40.50.720">
    <property type="entry name" value="NAD(P)-binding Rossmann-like Domain"/>
    <property type="match status" value="1"/>
</dbReference>
<evidence type="ECO:0000259" key="7">
    <source>
        <dbReference type="SMART" id="SM00859"/>
    </source>
</evidence>
<dbReference type="Pfam" id="PF22698">
    <property type="entry name" value="Semialdhyde_dhC_1"/>
    <property type="match status" value="1"/>
</dbReference>
<dbReference type="GO" id="GO:0006526">
    <property type="term" value="P:L-arginine biosynthetic process"/>
    <property type="evidence" value="ECO:0007669"/>
    <property type="project" value="UniProtKB-UniRule"/>
</dbReference>
<feature type="active site" evidence="6">
    <location>
        <position position="116"/>
    </location>
</feature>
<evidence type="ECO:0000256" key="2">
    <source>
        <dbReference type="ARBA" id="ARBA00022571"/>
    </source>
</evidence>
<keyword evidence="5 6" id="KW-0560">Oxidoreductase</keyword>
<organism evidence="8 9">
    <name type="scientific">Devosia lucknowensis</name>
    <dbReference type="NCBI Taxonomy" id="1096929"/>
    <lineage>
        <taxon>Bacteria</taxon>
        <taxon>Pseudomonadati</taxon>
        <taxon>Pseudomonadota</taxon>
        <taxon>Alphaproteobacteria</taxon>
        <taxon>Hyphomicrobiales</taxon>
        <taxon>Devosiaceae</taxon>
        <taxon>Devosia</taxon>
    </lineage>
</organism>
<dbReference type="Pfam" id="PF01118">
    <property type="entry name" value="Semialdhyde_dh"/>
    <property type="match status" value="1"/>
</dbReference>
<dbReference type="SUPFAM" id="SSF51735">
    <property type="entry name" value="NAD(P)-binding Rossmann-fold domains"/>
    <property type="match status" value="1"/>
</dbReference>
<dbReference type="RefSeq" id="WP_086471701.1">
    <property type="nucleotide sequence ID" value="NZ_FXWK01000002.1"/>
</dbReference>
<reference evidence="9" key="1">
    <citation type="submission" date="2017-04" db="EMBL/GenBank/DDBJ databases">
        <authorList>
            <person name="Varghese N."/>
            <person name="Submissions S."/>
        </authorList>
    </citation>
    <scope>NUCLEOTIDE SEQUENCE [LARGE SCALE GENOMIC DNA]</scope>
</reference>
<evidence type="ECO:0000256" key="1">
    <source>
        <dbReference type="ARBA" id="ARBA00022490"/>
    </source>
</evidence>
<feature type="domain" description="Semialdehyde dehydrogenase NAD-binding" evidence="7">
    <location>
        <begin position="4"/>
        <end position="105"/>
    </location>
</feature>
<evidence type="ECO:0000313" key="9">
    <source>
        <dbReference type="Proteomes" id="UP000194474"/>
    </source>
</evidence>
<comment type="similarity">
    <text evidence="6">Belongs to the NAGSA dehydrogenase family. Type 2 subfamily.</text>
</comment>
<comment type="function">
    <text evidence="6">Catalyzes the NADPH-dependent reduction of N-acetyl-5-glutamyl phosphate to yield N-acetyl-L-glutamate 5-semialdehyde.</text>
</comment>
<dbReference type="GO" id="GO:0051287">
    <property type="term" value="F:NAD binding"/>
    <property type="evidence" value="ECO:0007669"/>
    <property type="project" value="InterPro"/>
</dbReference>
<evidence type="ECO:0000256" key="4">
    <source>
        <dbReference type="ARBA" id="ARBA00022857"/>
    </source>
</evidence>
<dbReference type="NCBIfam" id="TIGR01851">
    <property type="entry name" value="argC_other"/>
    <property type="match status" value="1"/>
</dbReference>
<dbReference type="GO" id="GO:0003942">
    <property type="term" value="F:N-acetyl-gamma-glutamyl-phosphate reductase activity"/>
    <property type="evidence" value="ECO:0007669"/>
    <property type="project" value="UniProtKB-UniRule"/>
</dbReference>
<dbReference type="PANTHER" id="PTHR32338:SF10">
    <property type="entry name" value="N-ACETYL-GAMMA-GLUTAMYL-PHOSPHATE REDUCTASE, CHLOROPLASTIC-RELATED"/>
    <property type="match status" value="1"/>
</dbReference>
<dbReference type="InterPro" id="IPR050085">
    <property type="entry name" value="AGPR"/>
</dbReference>
<dbReference type="InterPro" id="IPR036291">
    <property type="entry name" value="NAD(P)-bd_dom_sf"/>
</dbReference>
<comment type="catalytic activity">
    <reaction evidence="6">
        <text>N-acetyl-L-glutamate 5-semialdehyde + phosphate + NADP(+) = N-acetyl-L-glutamyl 5-phosphate + NADPH + H(+)</text>
        <dbReference type="Rhea" id="RHEA:21588"/>
        <dbReference type="ChEBI" id="CHEBI:15378"/>
        <dbReference type="ChEBI" id="CHEBI:29123"/>
        <dbReference type="ChEBI" id="CHEBI:43474"/>
        <dbReference type="ChEBI" id="CHEBI:57783"/>
        <dbReference type="ChEBI" id="CHEBI:57936"/>
        <dbReference type="ChEBI" id="CHEBI:58349"/>
        <dbReference type="EC" id="1.2.1.38"/>
    </reaction>
</comment>
<comment type="subcellular location">
    <subcellularLocation>
        <location evidence="6">Cytoplasm</location>
    </subcellularLocation>
</comment>
<evidence type="ECO:0000313" key="8">
    <source>
        <dbReference type="EMBL" id="SMQ86088.1"/>
    </source>
</evidence>
<dbReference type="EMBL" id="FXWK01000002">
    <property type="protein sequence ID" value="SMQ86088.1"/>
    <property type="molecule type" value="Genomic_DNA"/>
</dbReference>
<dbReference type="GO" id="GO:0005737">
    <property type="term" value="C:cytoplasm"/>
    <property type="evidence" value="ECO:0007669"/>
    <property type="project" value="UniProtKB-SubCell"/>
</dbReference>
<dbReference type="Gene3D" id="3.30.360.10">
    <property type="entry name" value="Dihydrodipicolinate Reductase, domain 2"/>
    <property type="match status" value="1"/>
</dbReference>
<accession>A0A1Y6GBG8</accession>
<keyword evidence="4 6" id="KW-0521">NADP</keyword>
<protein>
    <recommendedName>
        <fullName evidence="6">N-acetyl-gamma-glutamyl-phosphate reductase</fullName>
        <shortName evidence="6">AGPR</shortName>
        <ecNumber evidence="6">1.2.1.38</ecNumber>
    </recommendedName>
    <alternativeName>
        <fullName evidence="6">N-acetyl-glutamate semialdehyde dehydrogenase</fullName>
        <shortName evidence="6">NAGSA dehydrogenase</shortName>
    </alternativeName>
</protein>
<evidence type="ECO:0000256" key="5">
    <source>
        <dbReference type="ARBA" id="ARBA00023002"/>
    </source>
</evidence>
<name>A0A1Y6GBG8_9HYPH</name>
<dbReference type="InterPro" id="IPR000534">
    <property type="entry name" value="Semialdehyde_DH_NAD-bd"/>
</dbReference>
<dbReference type="InterPro" id="IPR058924">
    <property type="entry name" value="AGPR_dimerisation_dom"/>
</dbReference>
<proteinExistence type="inferred from homology"/>
<keyword evidence="2 6" id="KW-0055">Arginine biosynthesis</keyword>
<gene>
    <name evidence="6" type="primary">argC</name>
    <name evidence="8" type="ORF">SAMN06295905_3386</name>
</gene>
<keyword evidence="9" id="KW-1185">Reference proteome</keyword>
<sequence length="317" mass="34389">MVAKIFIDGEAGTTGLQIRERLAGRRDLEVISIAPEKRKDQAERQRLLNAADVAILCLPDDAARESVRLIENHTTRVIDASTAHRVAEGWAYGFAEMDIDQTEEIRKARYVANPGCWPQGLIAAARPLVEARLLPGDYPLSYHGISGYSGGGRQMIEDYEAQGTGASQFMPYALTFAHKHLPEMAHYARLNRAPLFEPVVGNFAQGMTTSLPLHLDMVADIPTGRDIHAALADFYAAIPDSFVRVAAYDPALGKTAALDPQAHNGTNTMTLHVFANDERNQAVIAAVYDNLGKGASGAAVQNLNIMLGVDPRESLEG</sequence>
<dbReference type="UniPathway" id="UPA00068">
    <property type="reaction ID" value="UER00108"/>
</dbReference>
<dbReference type="CDD" id="cd23935">
    <property type="entry name" value="AGPR_2_C"/>
    <property type="match status" value="1"/>
</dbReference>
<dbReference type="OrthoDB" id="9801289at2"/>
<dbReference type="InterPro" id="IPR010136">
    <property type="entry name" value="AGPR_type-2"/>
</dbReference>
<dbReference type="AlphaFoldDB" id="A0A1Y6GBG8"/>
<dbReference type="CDD" id="cd17896">
    <property type="entry name" value="AGPR_2_N"/>
    <property type="match status" value="1"/>
</dbReference>
<evidence type="ECO:0000256" key="6">
    <source>
        <dbReference type="HAMAP-Rule" id="MF_01110"/>
    </source>
</evidence>
<dbReference type="HAMAP" id="MF_01110">
    <property type="entry name" value="ArgC_type2"/>
    <property type="match status" value="1"/>
</dbReference>
<keyword evidence="3 6" id="KW-0028">Amino-acid biosynthesis</keyword>
<dbReference type="PANTHER" id="PTHR32338">
    <property type="entry name" value="N-ACETYL-GAMMA-GLUTAMYL-PHOSPHATE REDUCTASE, CHLOROPLASTIC-RELATED-RELATED"/>
    <property type="match status" value="1"/>
</dbReference>